<organism evidence="6 7">
    <name type="scientific">Quadrisphaera setariae</name>
    <dbReference type="NCBI Taxonomy" id="2593304"/>
    <lineage>
        <taxon>Bacteria</taxon>
        <taxon>Bacillati</taxon>
        <taxon>Actinomycetota</taxon>
        <taxon>Actinomycetes</taxon>
        <taxon>Kineosporiales</taxon>
        <taxon>Kineosporiaceae</taxon>
        <taxon>Quadrisphaera</taxon>
    </lineage>
</organism>
<protein>
    <submittedName>
        <fullName evidence="6">LacI family transcriptional regulator</fullName>
    </submittedName>
</protein>
<dbReference type="Gene3D" id="3.40.50.2300">
    <property type="match status" value="2"/>
</dbReference>
<evidence type="ECO:0000256" key="4">
    <source>
        <dbReference type="SAM" id="MobiDB-lite"/>
    </source>
</evidence>
<sequence>MSGASSRPGGRPTLADVAERAGVSPGTASLALRGAAGPSAASVERVRAAASALGYRADRTASRLAARRTRLLGVTLTIRNTFHAELAEALQDAAEDAGYQVLLHPVTARRGEAGAVEVLLDSRCEALLLLGSELPSSQLAALDAHDPVVLVGRRAPGLDVVRADEAAGTALVVEHLAELGHTRLAHVSGGGSEVAHERRDGFLAAARSRGLDPLVVEGSFSEDAGAAAVAEVLAAGATGVFAANDRVAVGLLDAVRGAGPREGAALSVVGYDDSPLARLGHVRLTSVSQDPAALAAAAVRTAVERLDGGREDPVDVVLAPHLVVRGSTGRP</sequence>
<name>A0A5C8Z2Z3_9ACTN</name>
<keyword evidence="7" id="KW-1185">Reference proteome</keyword>
<dbReference type="RefSeq" id="WP_147928520.1">
    <property type="nucleotide sequence ID" value="NZ_VKAC01000020.1"/>
</dbReference>
<dbReference type="InterPro" id="IPR010982">
    <property type="entry name" value="Lambda_DNA-bd_dom_sf"/>
</dbReference>
<dbReference type="PROSITE" id="PS50932">
    <property type="entry name" value="HTH_LACI_2"/>
    <property type="match status" value="1"/>
</dbReference>
<dbReference type="CDD" id="cd01392">
    <property type="entry name" value="HTH_LacI"/>
    <property type="match status" value="1"/>
</dbReference>
<dbReference type="GO" id="GO:0000976">
    <property type="term" value="F:transcription cis-regulatory region binding"/>
    <property type="evidence" value="ECO:0007669"/>
    <property type="project" value="TreeGrafter"/>
</dbReference>
<dbReference type="AlphaFoldDB" id="A0A5C8Z2Z3"/>
<keyword evidence="3" id="KW-0804">Transcription</keyword>
<dbReference type="PANTHER" id="PTHR30146">
    <property type="entry name" value="LACI-RELATED TRANSCRIPTIONAL REPRESSOR"/>
    <property type="match status" value="1"/>
</dbReference>
<evidence type="ECO:0000256" key="1">
    <source>
        <dbReference type="ARBA" id="ARBA00023015"/>
    </source>
</evidence>
<dbReference type="Pfam" id="PF13377">
    <property type="entry name" value="Peripla_BP_3"/>
    <property type="match status" value="1"/>
</dbReference>
<reference evidence="6 7" key="1">
    <citation type="submission" date="2019-07" db="EMBL/GenBank/DDBJ databases">
        <title>Quadrisphaera sp. strain DD2A genome sequencing and assembly.</title>
        <authorList>
            <person name="Kim I."/>
        </authorList>
    </citation>
    <scope>NUCLEOTIDE SEQUENCE [LARGE SCALE GENOMIC DNA]</scope>
    <source>
        <strain evidence="6 7">DD2A</strain>
    </source>
</reference>
<evidence type="ECO:0000256" key="2">
    <source>
        <dbReference type="ARBA" id="ARBA00023125"/>
    </source>
</evidence>
<evidence type="ECO:0000259" key="5">
    <source>
        <dbReference type="PROSITE" id="PS50932"/>
    </source>
</evidence>
<dbReference type="InterPro" id="IPR028082">
    <property type="entry name" value="Peripla_BP_I"/>
</dbReference>
<dbReference type="Proteomes" id="UP000321234">
    <property type="component" value="Unassembled WGS sequence"/>
</dbReference>
<dbReference type="GO" id="GO:0003700">
    <property type="term" value="F:DNA-binding transcription factor activity"/>
    <property type="evidence" value="ECO:0007669"/>
    <property type="project" value="TreeGrafter"/>
</dbReference>
<dbReference type="SUPFAM" id="SSF47413">
    <property type="entry name" value="lambda repressor-like DNA-binding domains"/>
    <property type="match status" value="1"/>
</dbReference>
<dbReference type="Gene3D" id="1.10.260.40">
    <property type="entry name" value="lambda repressor-like DNA-binding domains"/>
    <property type="match status" value="1"/>
</dbReference>
<feature type="domain" description="HTH lacI-type" evidence="5">
    <location>
        <begin position="12"/>
        <end position="66"/>
    </location>
</feature>
<dbReference type="InterPro" id="IPR000843">
    <property type="entry name" value="HTH_LacI"/>
</dbReference>
<dbReference type="SMART" id="SM00354">
    <property type="entry name" value="HTH_LACI"/>
    <property type="match status" value="1"/>
</dbReference>
<evidence type="ECO:0000313" key="6">
    <source>
        <dbReference type="EMBL" id="TXR51618.1"/>
    </source>
</evidence>
<dbReference type="SUPFAM" id="SSF53822">
    <property type="entry name" value="Periplasmic binding protein-like I"/>
    <property type="match status" value="1"/>
</dbReference>
<evidence type="ECO:0000256" key="3">
    <source>
        <dbReference type="ARBA" id="ARBA00023163"/>
    </source>
</evidence>
<gene>
    <name evidence="6" type="ORF">FMM08_22150</name>
</gene>
<keyword evidence="1" id="KW-0805">Transcription regulation</keyword>
<keyword evidence="2" id="KW-0238">DNA-binding</keyword>
<dbReference type="EMBL" id="VKAC01000020">
    <property type="protein sequence ID" value="TXR51618.1"/>
    <property type="molecule type" value="Genomic_DNA"/>
</dbReference>
<feature type="region of interest" description="Disordered" evidence="4">
    <location>
        <begin position="1"/>
        <end position="21"/>
    </location>
</feature>
<accession>A0A5C8Z2Z3</accession>
<dbReference type="InterPro" id="IPR046335">
    <property type="entry name" value="LacI/GalR-like_sensor"/>
</dbReference>
<dbReference type="PANTHER" id="PTHR30146:SF109">
    <property type="entry name" value="HTH-TYPE TRANSCRIPTIONAL REGULATOR GALS"/>
    <property type="match status" value="1"/>
</dbReference>
<proteinExistence type="predicted"/>
<comment type="caution">
    <text evidence="6">The sequence shown here is derived from an EMBL/GenBank/DDBJ whole genome shotgun (WGS) entry which is preliminary data.</text>
</comment>
<evidence type="ECO:0000313" key="7">
    <source>
        <dbReference type="Proteomes" id="UP000321234"/>
    </source>
</evidence>
<dbReference type="CDD" id="cd06267">
    <property type="entry name" value="PBP1_LacI_sugar_binding-like"/>
    <property type="match status" value="1"/>
</dbReference>
<dbReference type="OrthoDB" id="59108at2"/>
<dbReference type="Pfam" id="PF00356">
    <property type="entry name" value="LacI"/>
    <property type="match status" value="1"/>
</dbReference>